<organism evidence="1 2">
    <name type="scientific">Campylobacter magnus</name>
    <dbReference type="NCBI Taxonomy" id="3026462"/>
    <lineage>
        <taxon>Bacteria</taxon>
        <taxon>Pseudomonadati</taxon>
        <taxon>Campylobacterota</taxon>
        <taxon>Epsilonproteobacteria</taxon>
        <taxon>Campylobacterales</taxon>
        <taxon>Campylobacteraceae</taxon>
        <taxon>Campylobacter</taxon>
    </lineage>
</organism>
<protein>
    <submittedName>
        <fullName evidence="1">Uncharacterized protein</fullName>
    </submittedName>
</protein>
<evidence type="ECO:0000313" key="2">
    <source>
        <dbReference type="Proteomes" id="UP001171111"/>
    </source>
</evidence>
<dbReference type="RefSeq" id="WP_302244919.1">
    <property type="nucleotide sequence ID" value="NZ_JAULJQ010000020.1"/>
</dbReference>
<dbReference type="Proteomes" id="UP001171111">
    <property type="component" value="Unassembled WGS sequence"/>
</dbReference>
<reference evidence="1 2" key="1">
    <citation type="submission" date="2023-06" db="EMBL/GenBank/DDBJ databases">
        <title>Campylobacter magnum sp. nov., isolated from cecal contents of domestic pigs (Sus scrofa domesticus).</title>
        <authorList>
            <person name="Papic B."/>
            <person name="Gruntar I."/>
        </authorList>
    </citation>
    <scope>NUCLEOTIDE SEQUENCE [LARGE SCALE GENOMIC DNA]</scope>
    <source>
        <strain evidence="2">34484-21</strain>
    </source>
</reference>
<keyword evidence="2" id="KW-1185">Reference proteome</keyword>
<evidence type="ECO:0000313" key="1">
    <source>
        <dbReference type="EMBL" id="MDO2410126.1"/>
    </source>
</evidence>
<gene>
    <name evidence="1" type="ORF">Q2362_08520</name>
</gene>
<proteinExistence type="predicted"/>
<comment type="caution">
    <text evidence="1">The sequence shown here is derived from an EMBL/GenBank/DDBJ whole genome shotgun (WGS) entry which is preliminary data.</text>
</comment>
<accession>A0ABT8TCX9</accession>
<name>A0ABT8TCX9_9BACT</name>
<dbReference type="EMBL" id="JAULJQ010000020">
    <property type="protein sequence ID" value="MDO2410126.1"/>
    <property type="molecule type" value="Genomic_DNA"/>
</dbReference>
<sequence>MCLRIIHHKRTSSPSGLGWIIPHPLPQSQGQRVMRITLCAHKFGKGMRLAGASAIAVK</sequence>